<dbReference type="PROSITE" id="PS50005">
    <property type="entry name" value="TPR"/>
    <property type="match status" value="3"/>
</dbReference>
<dbReference type="Pfam" id="PF13432">
    <property type="entry name" value="TPR_16"/>
    <property type="match status" value="1"/>
</dbReference>
<evidence type="ECO:0000313" key="3">
    <source>
        <dbReference type="Proteomes" id="UP000319732"/>
    </source>
</evidence>
<dbReference type="Proteomes" id="UP000319732">
    <property type="component" value="Unassembled WGS sequence"/>
</dbReference>
<dbReference type="SMART" id="SM00028">
    <property type="entry name" value="TPR"/>
    <property type="match status" value="7"/>
</dbReference>
<reference evidence="2 3" key="1">
    <citation type="submission" date="2019-06" db="EMBL/GenBank/DDBJ databases">
        <title>Whole genome sequence for Cellvibrionaceae sp. R142.</title>
        <authorList>
            <person name="Wang G."/>
        </authorList>
    </citation>
    <scope>NUCLEOTIDE SEQUENCE [LARGE SCALE GENOMIC DNA]</scope>
    <source>
        <strain evidence="2 3">R142</strain>
    </source>
</reference>
<name>A0A545T896_9GAMM</name>
<feature type="repeat" description="TPR" evidence="1">
    <location>
        <begin position="29"/>
        <end position="62"/>
    </location>
</feature>
<evidence type="ECO:0000313" key="2">
    <source>
        <dbReference type="EMBL" id="TQV73395.1"/>
    </source>
</evidence>
<gene>
    <name evidence="2" type="ORF">FKG94_16965</name>
</gene>
<dbReference type="InterPro" id="IPR019734">
    <property type="entry name" value="TPR_rpt"/>
</dbReference>
<dbReference type="Gene3D" id="1.25.40.10">
    <property type="entry name" value="Tetratricopeptide repeat domain"/>
    <property type="match status" value="2"/>
</dbReference>
<organism evidence="2 3">
    <name type="scientific">Exilibacterium tricleocarpae</name>
    <dbReference type="NCBI Taxonomy" id="2591008"/>
    <lineage>
        <taxon>Bacteria</taxon>
        <taxon>Pseudomonadati</taxon>
        <taxon>Pseudomonadota</taxon>
        <taxon>Gammaproteobacteria</taxon>
        <taxon>Cellvibrionales</taxon>
        <taxon>Cellvibrionaceae</taxon>
        <taxon>Exilibacterium</taxon>
    </lineage>
</organism>
<dbReference type="AlphaFoldDB" id="A0A545T896"/>
<dbReference type="Pfam" id="PF14559">
    <property type="entry name" value="TPR_19"/>
    <property type="match status" value="2"/>
</dbReference>
<comment type="caution">
    <text evidence="2">The sequence shown here is derived from an EMBL/GenBank/DDBJ whole genome shotgun (WGS) entry which is preliminary data.</text>
</comment>
<dbReference type="PANTHER" id="PTHR12558">
    <property type="entry name" value="CELL DIVISION CYCLE 16,23,27"/>
    <property type="match status" value="1"/>
</dbReference>
<dbReference type="SUPFAM" id="SSF48452">
    <property type="entry name" value="TPR-like"/>
    <property type="match status" value="2"/>
</dbReference>
<dbReference type="EMBL" id="VHSG01000018">
    <property type="protein sequence ID" value="TQV73395.1"/>
    <property type="molecule type" value="Genomic_DNA"/>
</dbReference>
<keyword evidence="1" id="KW-0802">TPR repeat</keyword>
<keyword evidence="3" id="KW-1185">Reference proteome</keyword>
<feature type="repeat" description="TPR" evidence="1">
    <location>
        <begin position="198"/>
        <end position="231"/>
    </location>
</feature>
<dbReference type="PANTHER" id="PTHR12558:SF13">
    <property type="entry name" value="CELL DIVISION CYCLE PROTEIN 27 HOMOLOG"/>
    <property type="match status" value="1"/>
</dbReference>
<feature type="repeat" description="TPR" evidence="1">
    <location>
        <begin position="232"/>
        <end position="265"/>
    </location>
</feature>
<sequence>METTAKTAAAGDEEIRRYEAYIKHDPDNRLLWVSLGDLYHSRGLFEEASACFEKCLLLDRGDSVAKSRLAAVFISQHRFQDAEVALRSVVDSGDTNPALLHNLGLTLFYQARFKEAQTQFEQARRAGLTAANNLAYTVYSLHKQSETAAALALAEQWLQESPGAATEGYVSMLEMDHGDMDAARARADQVLQTQPTNPDANVVLGTWHTEQQDIDKAVAHFKQVVEAEPDNPRGWQGLGLAHMYRQQFPEAIAAIEKALALMPGYATNHLIIGWAKLANKDAVGAEQAFREAITANRTFAEAHGGLASALVFQNRQEEARQEIKRAMGLDPKGFGAVFAQSVTLQLKGKGQQATKLLGKLLQQQPLPRSKPMIAHIQDYLRTQGHQAVHTAPAKALAPENARKK</sequence>
<evidence type="ECO:0000256" key="1">
    <source>
        <dbReference type="PROSITE-ProRule" id="PRU00339"/>
    </source>
</evidence>
<dbReference type="InterPro" id="IPR011990">
    <property type="entry name" value="TPR-like_helical_dom_sf"/>
</dbReference>
<dbReference type="RefSeq" id="WP_142905523.1">
    <property type="nucleotide sequence ID" value="NZ_ML660097.1"/>
</dbReference>
<accession>A0A545T896</accession>
<dbReference type="Pfam" id="PF13181">
    <property type="entry name" value="TPR_8"/>
    <property type="match status" value="1"/>
</dbReference>
<dbReference type="OrthoDB" id="5915006at2"/>
<proteinExistence type="predicted"/>
<protein>
    <submittedName>
        <fullName evidence="2">Tetratricopeptide repeat protein</fullName>
    </submittedName>
</protein>